<evidence type="ECO:0000313" key="2">
    <source>
        <dbReference type="EMBL" id="TPG65755.1"/>
    </source>
</evidence>
<evidence type="ECO:0000256" key="1">
    <source>
        <dbReference type="SAM" id="Phobius"/>
    </source>
</evidence>
<evidence type="ECO:0000313" key="3">
    <source>
        <dbReference type="Proteomes" id="UP000317933"/>
    </source>
</evidence>
<dbReference type="Proteomes" id="UP000317933">
    <property type="component" value="Unassembled WGS sequence"/>
</dbReference>
<sequence>MRVSRLGLCFSLIYLVPAIACVALALSGDDSKGRFVLLQLPIGQQLWALHLMGIRESLYGFSWPALYLLLCLPMVVMLYCIGWGLGLLFKRMA</sequence>
<name>A0A502GVZ8_9PSED</name>
<keyword evidence="1" id="KW-1133">Transmembrane helix</keyword>
<gene>
    <name evidence="2" type="ORF">EAH78_31290</name>
</gene>
<feature type="transmembrane region" description="Helical" evidence="1">
    <location>
        <begin position="65"/>
        <end position="89"/>
    </location>
</feature>
<protein>
    <submittedName>
        <fullName evidence="2">Uncharacterized protein</fullName>
    </submittedName>
</protein>
<proteinExistence type="predicted"/>
<keyword evidence="1" id="KW-0812">Transmembrane</keyword>
<organism evidence="2 3">
    <name type="scientific">Pseudomonas arsenicoxydans</name>
    <dbReference type="NCBI Taxonomy" id="702115"/>
    <lineage>
        <taxon>Bacteria</taxon>
        <taxon>Pseudomonadati</taxon>
        <taxon>Pseudomonadota</taxon>
        <taxon>Gammaproteobacteria</taxon>
        <taxon>Pseudomonadales</taxon>
        <taxon>Pseudomonadaceae</taxon>
        <taxon>Pseudomonas</taxon>
    </lineage>
</organism>
<keyword evidence="1" id="KW-0472">Membrane</keyword>
<accession>A0A502GVZ8</accession>
<comment type="caution">
    <text evidence="2">The sequence shown here is derived from an EMBL/GenBank/DDBJ whole genome shotgun (WGS) entry which is preliminary data.</text>
</comment>
<dbReference type="EMBL" id="RCZE01000024">
    <property type="protein sequence ID" value="TPG65755.1"/>
    <property type="molecule type" value="Genomic_DNA"/>
</dbReference>
<dbReference type="AlphaFoldDB" id="A0A502GVZ8"/>
<reference evidence="2 3" key="1">
    <citation type="journal article" date="2019" name="Environ. Microbiol.">
        <title>Species interactions and distinct microbial communities in high Arctic permafrost affected cryosols are associated with the CH4 and CO2 gas fluxes.</title>
        <authorList>
            <person name="Altshuler I."/>
            <person name="Hamel J."/>
            <person name="Turney S."/>
            <person name="Magnuson E."/>
            <person name="Levesque R."/>
            <person name="Greer C."/>
            <person name="Whyte L.G."/>
        </authorList>
    </citation>
    <scope>NUCLEOTIDE SEQUENCE [LARGE SCALE GENOMIC DNA]</scope>
    <source>
        <strain evidence="2 3">E3</strain>
    </source>
</reference>